<gene>
    <name evidence="1" type="ORF">FC695_32695</name>
</gene>
<sequence>QAGRLSEIECLNLISIIATITLFCNKSIVNTSGILGVINKSEIGYVDIETIMKLERDSDVEEALRTALFVARGTNKYGWAHLTYAEFLAANFINEHLNNDQIMNLLIHPNDSEEKIIPQLHATAAWIAGMNPVVFEEILERDYNVLFLVDFTDINGTQKERFIDKFLNSLNKRDNRNFYANYQIYSSLNHINLKQQLRDFILNNTNDEIAVVIAMEIAIQCSIDFKQEYLDL</sequence>
<feature type="non-terminal residue" evidence="1">
    <location>
        <position position="232"/>
    </location>
</feature>
<comment type="caution">
    <text evidence="1">The sequence shown here is derived from an EMBL/GenBank/DDBJ whole genome shotgun (WGS) entry which is preliminary data.</text>
</comment>
<reference evidence="1 2" key="1">
    <citation type="journal article" date="2019" name="Environ. Microbiol.">
        <title>An active ?-lactamase is a part of an orchestrated cell wall stress resistance network of Bacillus subtilis and related rhizosphere species.</title>
        <authorList>
            <person name="Bucher T."/>
            <person name="Keren-Paz A."/>
            <person name="Hausser J."/>
            <person name="Olender T."/>
            <person name="Cytryn E."/>
            <person name="Kolodkin-Gal I."/>
        </authorList>
    </citation>
    <scope>NUCLEOTIDE SEQUENCE [LARGE SCALE GENOMIC DNA]</scope>
    <source>
        <strain evidence="1 2">I32</strain>
    </source>
</reference>
<accession>A0A9X9A2H8</accession>
<dbReference type="AlphaFoldDB" id="A0A9X9A2H8"/>
<evidence type="ECO:0000313" key="2">
    <source>
        <dbReference type="Proteomes" id="UP000308444"/>
    </source>
</evidence>
<organism evidence="1 2">
    <name type="scientific">Bacillus cereus</name>
    <dbReference type="NCBI Taxonomy" id="1396"/>
    <lineage>
        <taxon>Bacteria</taxon>
        <taxon>Bacillati</taxon>
        <taxon>Bacillota</taxon>
        <taxon>Bacilli</taxon>
        <taxon>Bacillales</taxon>
        <taxon>Bacillaceae</taxon>
        <taxon>Bacillus</taxon>
        <taxon>Bacillus cereus group</taxon>
    </lineage>
</organism>
<feature type="non-terminal residue" evidence="1">
    <location>
        <position position="1"/>
    </location>
</feature>
<dbReference type="Proteomes" id="UP000308444">
    <property type="component" value="Unassembled WGS sequence"/>
</dbReference>
<proteinExistence type="predicted"/>
<evidence type="ECO:0000313" key="1">
    <source>
        <dbReference type="EMBL" id="TKI91508.1"/>
    </source>
</evidence>
<name>A0A9X9A2H8_BACCE</name>
<dbReference type="EMBL" id="SZOH01003170">
    <property type="protein sequence ID" value="TKI91508.1"/>
    <property type="molecule type" value="Genomic_DNA"/>
</dbReference>
<protein>
    <submittedName>
        <fullName evidence="1">Uncharacterized protein</fullName>
    </submittedName>
</protein>